<gene>
    <name evidence="5" type="ORF">LCOR_06817.1</name>
</gene>
<dbReference type="Pfam" id="PF07690">
    <property type="entry name" value="MFS_1"/>
    <property type="match status" value="1"/>
</dbReference>
<dbReference type="AlphaFoldDB" id="A0A068S396"/>
<dbReference type="InterPro" id="IPR036259">
    <property type="entry name" value="MFS_trans_sf"/>
</dbReference>
<dbReference type="GO" id="GO:0016020">
    <property type="term" value="C:membrane"/>
    <property type="evidence" value="ECO:0007669"/>
    <property type="project" value="UniProtKB-SubCell"/>
</dbReference>
<dbReference type="Gene3D" id="1.20.1250.20">
    <property type="entry name" value="MFS general substrate transporter like domains"/>
    <property type="match status" value="2"/>
</dbReference>
<dbReference type="InterPro" id="IPR050327">
    <property type="entry name" value="Proton-linked_MCT"/>
</dbReference>
<evidence type="ECO:0000259" key="4">
    <source>
        <dbReference type="PROSITE" id="PS50850"/>
    </source>
</evidence>
<keyword evidence="3" id="KW-0472">Membrane</keyword>
<feature type="domain" description="Major facilitator superfamily (MFS) profile" evidence="4">
    <location>
        <begin position="229"/>
        <end position="423"/>
    </location>
</feature>
<reference evidence="5" key="1">
    <citation type="submission" date="2013-08" db="EMBL/GenBank/DDBJ databases">
        <title>Gene expansion shapes genome architecture in the human pathogen Lichtheimia corymbifera: an evolutionary genomics analysis in the ancient terrestrial Mucorales (Mucoromycotina).</title>
        <authorList>
            <person name="Schwartze V.U."/>
            <person name="Winter S."/>
            <person name="Shelest E."/>
            <person name="Marcet-Houben M."/>
            <person name="Horn F."/>
            <person name="Wehner S."/>
            <person name="Hoffmann K."/>
            <person name="Riege K."/>
            <person name="Sammeth M."/>
            <person name="Nowrousian M."/>
            <person name="Valiante V."/>
            <person name="Linde J."/>
            <person name="Jacobsen I.D."/>
            <person name="Marz M."/>
            <person name="Brakhage A.A."/>
            <person name="Gabaldon T."/>
            <person name="Bocker S."/>
            <person name="Voigt K."/>
        </authorList>
    </citation>
    <scope>NUCLEOTIDE SEQUENCE [LARGE SCALE GENOMIC DNA]</scope>
    <source>
        <strain evidence="5">FSU 9682</strain>
    </source>
</reference>
<dbReference type="InterPro" id="IPR011701">
    <property type="entry name" value="MFS"/>
</dbReference>
<feature type="transmembrane region" description="Helical" evidence="3">
    <location>
        <begin position="181"/>
        <end position="202"/>
    </location>
</feature>
<feature type="transmembrane region" description="Helical" evidence="3">
    <location>
        <begin position="107"/>
        <end position="129"/>
    </location>
</feature>
<name>A0A068S396_9FUNG</name>
<feature type="transmembrane region" description="Helical" evidence="3">
    <location>
        <begin position="150"/>
        <end position="169"/>
    </location>
</feature>
<protein>
    <submittedName>
        <fullName evidence="5">Mfs transporter</fullName>
    </submittedName>
</protein>
<organism evidence="5 6">
    <name type="scientific">Lichtheimia corymbifera JMRC:FSU:9682</name>
    <dbReference type="NCBI Taxonomy" id="1263082"/>
    <lineage>
        <taxon>Eukaryota</taxon>
        <taxon>Fungi</taxon>
        <taxon>Fungi incertae sedis</taxon>
        <taxon>Mucoromycota</taxon>
        <taxon>Mucoromycotina</taxon>
        <taxon>Mucoromycetes</taxon>
        <taxon>Mucorales</taxon>
        <taxon>Lichtheimiaceae</taxon>
        <taxon>Lichtheimia</taxon>
    </lineage>
</organism>
<feature type="transmembrane region" description="Helical" evidence="3">
    <location>
        <begin position="296"/>
        <end position="317"/>
    </location>
</feature>
<dbReference type="PROSITE" id="PS50850">
    <property type="entry name" value="MFS"/>
    <property type="match status" value="1"/>
</dbReference>
<dbReference type="GO" id="GO:0022857">
    <property type="term" value="F:transmembrane transporter activity"/>
    <property type="evidence" value="ECO:0007669"/>
    <property type="project" value="InterPro"/>
</dbReference>
<evidence type="ECO:0000256" key="3">
    <source>
        <dbReference type="SAM" id="Phobius"/>
    </source>
</evidence>
<keyword evidence="3" id="KW-1133">Transmembrane helix</keyword>
<feature type="transmembrane region" description="Helical" evidence="3">
    <location>
        <begin position="363"/>
        <end position="381"/>
    </location>
</feature>
<feature type="transmembrane region" description="Helical" evidence="3">
    <location>
        <begin position="393"/>
        <end position="413"/>
    </location>
</feature>
<dbReference type="InterPro" id="IPR020846">
    <property type="entry name" value="MFS_dom"/>
</dbReference>
<comment type="similarity">
    <text evidence="2">Belongs to the major facilitator superfamily. Monocarboxylate porter (TC 2.A.1.13) family.</text>
</comment>
<dbReference type="STRING" id="1263082.A0A068S396"/>
<accession>A0A068S396</accession>
<proteinExistence type="inferred from homology"/>
<dbReference type="Proteomes" id="UP000027586">
    <property type="component" value="Unassembled WGS sequence"/>
</dbReference>
<dbReference type="SUPFAM" id="SSF103473">
    <property type="entry name" value="MFS general substrate transporter"/>
    <property type="match status" value="1"/>
</dbReference>
<keyword evidence="3" id="KW-0812">Transmembrane</keyword>
<comment type="subcellular location">
    <subcellularLocation>
        <location evidence="1">Membrane</location>
        <topology evidence="1">Multi-pass membrane protein</topology>
    </subcellularLocation>
</comment>
<evidence type="ECO:0000256" key="2">
    <source>
        <dbReference type="ARBA" id="ARBA00006727"/>
    </source>
</evidence>
<dbReference type="PANTHER" id="PTHR11360:SF284">
    <property type="entry name" value="EG:103B4.3 PROTEIN-RELATED"/>
    <property type="match status" value="1"/>
</dbReference>
<feature type="transmembrane region" description="Helical" evidence="3">
    <location>
        <begin position="258"/>
        <end position="284"/>
    </location>
</feature>
<dbReference type="PANTHER" id="PTHR11360">
    <property type="entry name" value="MONOCARBOXYLATE TRANSPORTER"/>
    <property type="match status" value="1"/>
</dbReference>
<sequence>MIKDAINHEERTPLFKYYKNMGGILKFGQEEQQQGSLFDERIDGGYGWIITAGAFLCHFQATGVMQDYYEQHVFHNTHNVAVKLSFVGTLLVLVTYSFMIISTFLESVLGLKVCLIIGSCFISTGMFLAGSATQIAMKIVPEWFDRKLNTAMGISVSSAALGGFAFPFVMTYFNDLLGATWALRCLSISFIAINIIVCSVIRKRRSPIQRKRIALDEIVRLGLLRNVNVIIWCAVGFFQVLSNYYYQTLTTNPTPCVLAYATYIGLSPFQGSAVISIASLISVIGRIYAGYLADSIGNINTCFIFMFMSGIASIVVWTLARNYFSLLVFASLFGFFGGVYNALQGPIAVKLFGLENYSAGYTLIMLLNCPAIFGPTIASAIESRSDGEPFLTYKLFYGLASIISALIVLVLKFRIGQSLTAKV</sequence>
<evidence type="ECO:0000313" key="5">
    <source>
        <dbReference type="EMBL" id="CDH55701.1"/>
    </source>
</evidence>
<comment type="caution">
    <text evidence="5">The sequence shown here is derived from an EMBL/GenBank/DDBJ whole genome shotgun (WGS) entry which is preliminary data.</text>
</comment>
<keyword evidence="6" id="KW-1185">Reference proteome</keyword>
<feature type="transmembrane region" description="Helical" evidence="3">
    <location>
        <begin position="223"/>
        <end position="246"/>
    </location>
</feature>
<dbReference type="VEuPathDB" id="FungiDB:LCOR_06817.1"/>
<feature type="transmembrane region" description="Helical" evidence="3">
    <location>
        <begin position="323"/>
        <end position="343"/>
    </location>
</feature>
<evidence type="ECO:0000256" key="1">
    <source>
        <dbReference type="ARBA" id="ARBA00004141"/>
    </source>
</evidence>
<feature type="transmembrane region" description="Helical" evidence="3">
    <location>
        <begin position="80"/>
        <end position="101"/>
    </location>
</feature>
<evidence type="ECO:0000313" key="6">
    <source>
        <dbReference type="Proteomes" id="UP000027586"/>
    </source>
</evidence>
<dbReference type="EMBL" id="CBTN010000032">
    <property type="protein sequence ID" value="CDH55701.1"/>
    <property type="molecule type" value="Genomic_DNA"/>
</dbReference>
<dbReference type="OrthoDB" id="6509908at2759"/>